<organism evidence="2 3">
    <name type="scientific">Streptomyces cremeus</name>
    <dbReference type="NCBI Taxonomy" id="66881"/>
    <lineage>
        <taxon>Bacteria</taxon>
        <taxon>Bacillati</taxon>
        <taxon>Actinomycetota</taxon>
        <taxon>Actinomycetes</taxon>
        <taxon>Kitasatosporales</taxon>
        <taxon>Streptomycetaceae</taxon>
        <taxon>Streptomyces</taxon>
    </lineage>
</organism>
<feature type="compositionally biased region" description="Low complexity" evidence="1">
    <location>
        <begin position="37"/>
        <end position="55"/>
    </location>
</feature>
<accession>A0ABV5PI16</accession>
<dbReference type="EMBL" id="JBHMCR010000015">
    <property type="protein sequence ID" value="MFB9522858.1"/>
    <property type="molecule type" value="Genomic_DNA"/>
</dbReference>
<comment type="caution">
    <text evidence="2">The sequence shown here is derived from an EMBL/GenBank/DDBJ whole genome shotgun (WGS) entry which is preliminary data.</text>
</comment>
<feature type="region of interest" description="Disordered" evidence="1">
    <location>
        <begin position="35"/>
        <end position="57"/>
    </location>
</feature>
<protein>
    <submittedName>
        <fullName evidence="2">Uncharacterized protein</fullName>
    </submittedName>
</protein>
<sequence>MNDSSQAGSPDLVQVVLSDCAADDAKAVLSALGSAFSSGRPSDTSGGSPDSGSDTWTESFVAADAPGSLSGTELKGGVTAELQGAPVAVDRLRKALASAFAVEERGSASGDQEIEVQLRLSASDA</sequence>
<evidence type="ECO:0000313" key="3">
    <source>
        <dbReference type="Proteomes" id="UP001589718"/>
    </source>
</evidence>
<reference evidence="2 3" key="1">
    <citation type="submission" date="2024-09" db="EMBL/GenBank/DDBJ databases">
        <authorList>
            <person name="Sun Q."/>
            <person name="Mori K."/>
        </authorList>
    </citation>
    <scope>NUCLEOTIDE SEQUENCE [LARGE SCALE GENOMIC DNA]</scope>
    <source>
        <strain evidence="2 3">JCM 4362</strain>
    </source>
</reference>
<evidence type="ECO:0000256" key="1">
    <source>
        <dbReference type="SAM" id="MobiDB-lite"/>
    </source>
</evidence>
<dbReference type="RefSeq" id="WP_345219449.1">
    <property type="nucleotide sequence ID" value="NZ_BAAAXE010000002.1"/>
</dbReference>
<evidence type="ECO:0000313" key="2">
    <source>
        <dbReference type="EMBL" id="MFB9522858.1"/>
    </source>
</evidence>
<dbReference type="Proteomes" id="UP001589718">
    <property type="component" value="Unassembled WGS sequence"/>
</dbReference>
<proteinExistence type="predicted"/>
<name>A0ABV5PI16_STRCM</name>
<gene>
    <name evidence="2" type="ORF">ACFFTU_23210</name>
</gene>
<keyword evidence="3" id="KW-1185">Reference proteome</keyword>